<dbReference type="Proteomes" id="UP001372338">
    <property type="component" value="Unassembled WGS sequence"/>
</dbReference>
<dbReference type="EMBL" id="JAYWIO010000004">
    <property type="protein sequence ID" value="KAK7266101.1"/>
    <property type="molecule type" value="Genomic_DNA"/>
</dbReference>
<reference evidence="1 2" key="1">
    <citation type="submission" date="2024-01" db="EMBL/GenBank/DDBJ databases">
        <title>The genomes of 5 underutilized Papilionoideae crops provide insights into root nodulation and disease resistanc.</title>
        <authorList>
            <person name="Yuan L."/>
        </authorList>
    </citation>
    <scope>NUCLEOTIDE SEQUENCE [LARGE SCALE GENOMIC DNA]</scope>
    <source>
        <strain evidence="1">ZHUSHIDOU_FW_LH</strain>
        <tissue evidence="1">Leaf</tissue>
    </source>
</reference>
<sequence length="96" mass="10803">MHYSSSTCHLLCAPLLVSRFDPRLPFSWLRKGKGPVHKSFSPLRVLPRCPGSQVFGYKFGCVDFANPSAIFWIGKVQKTQPLVGSQEIYELAAYEL</sequence>
<proteinExistence type="predicted"/>
<evidence type="ECO:0000313" key="2">
    <source>
        <dbReference type="Proteomes" id="UP001372338"/>
    </source>
</evidence>
<gene>
    <name evidence="1" type="ORF">RIF29_18741</name>
</gene>
<organism evidence="1 2">
    <name type="scientific">Crotalaria pallida</name>
    <name type="common">Smooth rattlebox</name>
    <name type="synonym">Crotalaria striata</name>
    <dbReference type="NCBI Taxonomy" id="3830"/>
    <lineage>
        <taxon>Eukaryota</taxon>
        <taxon>Viridiplantae</taxon>
        <taxon>Streptophyta</taxon>
        <taxon>Embryophyta</taxon>
        <taxon>Tracheophyta</taxon>
        <taxon>Spermatophyta</taxon>
        <taxon>Magnoliopsida</taxon>
        <taxon>eudicotyledons</taxon>
        <taxon>Gunneridae</taxon>
        <taxon>Pentapetalae</taxon>
        <taxon>rosids</taxon>
        <taxon>fabids</taxon>
        <taxon>Fabales</taxon>
        <taxon>Fabaceae</taxon>
        <taxon>Papilionoideae</taxon>
        <taxon>50 kb inversion clade</taxon>
        <taxon>genistoids sensu lato</taxon>
        <taxon>core genistoids</taxon>
        <taxon>Crotalarieae</taxon>
        <taxon>Crotalaria</taxon>
    </lineage>
</organism>
<protein>
    <submittedName>
        <fullName evidence="1">Uncharacterized protein</fullName>
    </submittedName>
</protein>
<keyword evidence="2" id="KW-1185">Reference proteome</keyword>
<evidence type="ECO:0000313" key="1">
    <source>
        <dbReference type="EMBL" id="KAK7266101.1"/>
    </source>
</evidence>
<dbReference type="AlphaFoldDB" id="A0AAN9F0P8"/>
<comment type="caution">
    <text evidence="1">The sequence shown here is derived from an EMBL/GenBank/DDBJ whole genome shotgun (WGS) entry which is preliminary data.</text>
</comment>
<accession>A0AAN9F0P8</accession>
<name>A0AAN9F0P8_CROPI</name>